<dbReference type="Gene3D" id="3.30.70.330">
    <property type="match status" value="1"/>
</dbReference>
<keyword evidence="5" id="KW-0810">Translation regulation</keyword>
<comment type="subcellular location">
    <subcellularLocation>
        <location evidence="11">Nucleus</location>
    </subcellularLocation>
    <subcellularLocation>
        <location evidence="11">Nucleus speckle</location>
    </subcellularLocation>
    <subcellularLocation>
        <location evidence="11">Cytoplasm</location>
    </subcellularLocation>
</comment>
<keyword evidence="14" id="KW-1185">Reference proteome</keyword>
<evidence type="ECO:0000256" key="9">
    <source>
        <dbReference type="ARBA" id="ARBA00077711"/>
    </source>
</evidence>
<sequence>METKIKGSERKERQVYWNNQLAENPGQQVAIRKPGNWSSNKITDVKQLIIDRPKHRCGQGRSWTHYPLLEQCLDYRSQPLTNTGSGGDVVNLSSSERAYLLEKKFFSLRVAGVWNDLPAAVVHAASRLNLNSLYVLFRGSPRADKYTAQHWEIKERCYTIQWTHYPLLEQCLDYRSQPLTNTGSGGDVVNLSSSERAYLLEKKFFSLRVAGVWNDLPAAVVHAASRLNLNSLYILFRGSPRADKYTAQHWEIKERCYTIQTIMADVLDLHGGNDFEEDVDGDRIGGSYSELWYPLVGIFIGPSSTLFDRLLSQVTDGYSFFESAGESNLCMCRITFQKFSVFIQQIYPSPRTTVNCTRTNKLMPHRPSGAAISRVALLAAYSRADPALRADDPVRLASVLRATSARHMAPTSSGISDKNVHSPFLFNLFIDEMMSRTLEGFQNLGVHIVAGEGFADLEYTGNIAVIFEDRDAAQTLLSRLTTVIPSFAMRLEPSKHKTMLQNTFESGAGEGSLNKILPSSTAFWAEAVTGAYKAAQTTQALLRSQLLLNDWRIVLFTTLRLIKDGLLKLKESAKKRKGRGFVGEITDTSKEGFESLRTAEDSGGPGPQRSIEGWIVFVRNVHEEATEEDIRDKFCEYGDIKNLHLNLDRRTGYLKGYALVEYELFKEAQTALEQLDGSVLHGQTIRVDWAFTRGFIVGAHAKFELLSDNSSY</sequence>
<feature type="domain" description="RRM" evidence="12">
    <location>
        <begin position="614"/>
        <end position="692"/>
    </location>
</feature>
<dbReference type="InterPro" id="IPR000504">
    <property type="entry name" value="RRM_dom"/>
</dbReference>
<evidence type="ECO:0000256" key="10">
    <source>
        <dbReference type="PROSITE-ProRule" id="PRU00176"/>
    </source>
</evidence>
<keyword evidence="2 11" id="KW-0813">Transport</keyword>
<evidence type="ECO:0000256" key="5">
    <source>
        <dbReference type="ARBA" id="ARBA00022845"/>
    </source>
</evidence>
<dbReference type="GO" id="GO:0051028">
    <property type="term" value="P:mRNA transport"/>
    <property type="evidence" value="ECO:0007669"/>
    <property type="project" value="UniProtKB-KW"/>
</dbReference>
<evidence type="ECO:0000256" key="3">
    <source>
        <dbReference type="ARBA" id="ARBA00022490"/>
    </source>
</evidence>
<dbReference type="GO" id="GO:0008380">
    <property type="term" value="P:RNA splicing"/>
    <property type="evidence" value="ECO:0007669"/>
    <property type="project" value="UniProtKB-KW"/>
</dbReference>
<dbReference type="Pfam" id="PF00076">
    <property type="entry name" value="RRM_1"/>
    <property type="match status" value="1"/>
</dbReference>
<evidence type="ECO:0000256" key="1">
    <source>
        <dbReference type="ARBA" id="ARBA00007987"/>
    </source>
</evidence>
<keyword evidence="3 11" id="KW-0963">Cytoplasm</keyword>
<organism evidence="13 14">
    <name type="scientific">Clonorchis sinensis</name>
    <name type="common">Chinese liver fluke</name>
    <dbReference type="NCBI Taxonomy" id="79923"/>
    <lineage>
        <taxon>Eukaryota</taxon>
        <taxon>Metazoa</taxon>
        <taxon>Spiralia</taxon>
        <taxon>Lophotrochozoa</taxon>
        <taxon>Platyhelminthes</taxon>
        <taxon>Trematoda</taxon>
        <taxon>Digenea</taxon>
        <taxon>Opisthorchiida</taxon>
        <taxon>Opisthorchiata</taxon>
        <taxon>Opisthorchiidae</taxon>
        <taxon>Clonorchis</taxon>
    </lineage>
</organism>
<evidence type="ECO:0000256" key="7">
    <source>
        <dbReference type="ARBA" id="ARBA00023187"/>
    </source>
</evidence>
<dbReference type="Proteomes" id="UP000008909">
    <property type="component" value="Unassembled WGS sequence"/>
</dbReference>
<reference evidence="13" key="1">
    <citation type="journal article" date="2011" name="Genome Biol.">
        <title>The draft genome of the carcinogenic human liver fluke Clonorchis sinensis.</title>
        <authorList>
            <person name="Wang X."/>
            <person name="Chen W."/>
            <person name="Huang Y."/>
            <person name="Sun J."/>
            <person name="Men J."/>
            <person name="Liu H."/>
            <person name="Luo F."/>
            <person name="Guo L."/>
            <person name="Lv X."/>
            <person name="Deng C."/>
            <person name="Zhou C."/>
            <person name="Fan Y."/>
            <person name="Li X."/>
            <person name="Huang L."/>
            <person name="Hu Y."/>
            <person name="Liang C."/>
            <person name="Hu X."/>
            <person name="Xu J."/>
            <person name="Yu X."/>
        </authorList>
    </citation>
    <scope>NUCLEOTIDE SEQUENCE [LARGE SCALE GENOMIC DNA]</scope>
    <source>
        <strain evidence="13">Henan</strain>
    </source>
</reference>
<dbReference type="SUPFAM" id="SSF54928">
    <property type="entry name" value="RNA-binding domain, RBD"/>
    <property type="match status" value="1"/>
</dbReference>
<accession>G7YKG9</accession>
<comment type="subunit">
    <text evidence="11">Heterodimer with MAGOH. Part of the mRNA splicing-dependent exon junction complex (EJC) complex; the core complex contains CASC3, EIF4A3, MAGOH and RBM8A.</text>
</comment>
<evidence type="ECO:0000256" key="2">
    <source>
        <dbReference type="ARBA" id="ARBA00022448"/>
    </source>
</evidence>
<keyword evidence="4 11" id="KW-0507">mRNA processing</keyword>
<dbReference type="GO" id="GO:0003729">
    <property type="term" value="F:mRNA binding"/>
    <property type="evidence" value="ECO:0007669"/>
    <property type="project" value="InterPro"/>
</dbReference>
<evidence type="ECO:0000313" key="14">
    <source>
        <dbReference type="Proteomes" id="UP000008909"/>
    </source>
</evidence>
<gene>
    <name evidence="13" type="ORF">CLF_110249</name>
</gene>
<keyword evidence="11" id="KW-0509">mRNA transport</keyword>
<evidence type="ECO:0000256" key="8">
    <source>
        <dbReference type="ARBA" id="ARBA00023242"/>
    </source>
</evidence>
<dbReference type="PANTHER" id="PTHR45894">
    <property type="entry name" value="RNA-BINDING PROTEIN 8A"/>
    <property type="match status" value="1"/>
</dbReference>
<evidence type="ECO:0000256" key="6">
    <source>
        <dbReference type="ARBA" id="ARBA00022884"/>
    </source>
</evidence>
<dbReference type="GO" id="GO:0016607">
    <property type="term" value="C:nuclear speck"/>
    <property type="evidence" value="ECO:0007669"/>
    <property type="project" value="UniProtKB-SubCell"/>
</dbReference>
<dbReference type="AlphaFoldDB" id="G7YKG9"/>
<dbReference type="GO" id="GO:0006417">
    <property type="term" value="P:regulation of translation"/>
    <property type="evidence" value="ECO:0007669"/>
    <property type="project" value="UniProtKB-KW"/>
</dbReference>
<dbReference type="PRINTS" id="PR01738">
    <property type="entry name" value="RNABINDINGM8"/>
</dbReference>
<keyword evidence="8 11" id="KW-0539">Nucleus</keyword>
<evidence type="ECO:0000313" key="13">
    <source>
        <dbReference type="EMBL" id="GAA53451.1"/>
    </source>
</evidence>
<dbReference type="CDD" id="cd12324">
    <property type="entry name" value="RRM_RBM8"/>
    <property type="match status" value="1"/>
</dbReference>
<protein>
    <recommendedName>
        <fullName evidence="9 11">RNA-binding protein 8A</fullName>
    </recommendedName>
</protein>
<dbReference type="FunFam" id="3.30.70.330:FF:000525">
    <property type="entry name" value="RNA-binding protein 8A"/>
    <property type="match status" value="1"/>
</dbReference>
<keyword evidence="7 11" id="KW-0508">mRNA splicing</keyword>
<dbReference type="SMART" id="SM00360">
    <property type="entry name" value="RRM"/>
    <property type="match status" value="1"/>
</dbReference>
<dbReference type="GO" id="GO:0006397">
    <property type="term" value="P:mRNA processing"/>
    <property type="evidence" value="ECO:0007669"/>
    <property type="project" value="UniProtKB-KW"/>
</dbReference>
<comment type="function">
    <text evidence="11">Core component of the splicing-dependent multiprotein exon junction complex (EJC) deposited at splice junctions on mRNAs.</text>
</comment>
<comment type="similarity">
    <text evidence="1 11">Belongs to the RBM8A family.</text>
</comment>
<evidence type="ECO:0000259" key="12">
    <source>
        <dbReference type="PROSITE" id="PS50102"/>
    </source>
</evidence>
<proteinExistence type="inferred from homology"/>
<dbReference type="InterPro" id="IPR012677">
    <property type="entry name" value="Nucleotide-bd_a/b_plait_sf"/>
</dbReference>
<dbReference type="PROSITE" id="PS50102">
    <property type="entry name" value="RRM"/>
    <property type="match status" value="1"/>
</dbReference>
<dbReference type="InterPro" id="IPR008111">
    <property type="entry name" value="RNA-bd_8"/>
</dbReference>
<evidence type="ECO:0000256" key="11">
    <source>
        <dbReference type="RuleBase" id="RU361239"/>
    </source>
</evidence>
<dbReference type="InterPro" id="IPR035979">
    <property type="entry name" value="RBD_domain_sf"/>
</dbReference>
<dbReference type="InterPro" id="IPR033744">
    <property type="entry name" value="RRM_RBM8"/>
</dbReference>
<name>G7YKG9_CLOSI</name>
<reference key="2">
    <citation type="submission" date="2011-10" db="EMBL/GenBank/DDBJ databases">
        <title>The genome and transcriptome sequence of Clonorchis sinensis provide insights into the carcinogenic liver fluke.</title>
        <authorList>
            <person name="Wang X."/>
            <person name="Huang Y."/>
            <person name="Chen W."/>
            <person name="Liu H."/>
            <person name="Guo L."/>
            <person name="Chen Y."/>
            <person name="Luo F."/>
            <person name="Zhou W."/>
            <person name="Sun J."/>
            <person name="Mao Q."/>
            <person name="Liang P."/>
            <person name="Zhou C."/>
            <person name="Tian Y."/>
            <person name="Men J."/>
            <person name="Lv X."/>
            <person name="Huang L."/>
            <person name="Zhou J."/>
            <person name="Hu Y."/>
            <person name="Li R."/>
            <person name="Zhang F."/>
            <person name="Lei H."/>
            <person name="Li X."/>
            <person name="Hu X."/>
            <person name="Liang C."/>
            <person name="Xu J."/>
            <person name="Wu Z."/>
            <person name="Yu X."/>
        </authorList>
    </citation>
    <scope>NUCLEOTIDE SEQUENCE</scope>
    <source>
        <strain>Henan</strain>
    </source>
</reference>
<dbReference type="EMBL" id="DF143496">
    <property type="protein sequence ID" value="GAA53451.1"/>
    <property type="molecule type" value="Genomic_DNA"/>
</dbReference>
<dbReference type="GO" id="GO:0005737">
    <property type="term" value="C:cytoplasm"/>
    <property type="evidence" value="ECO:0007669"/>
    <property type="project" value="UniProtKB-SubCell"/>
</dbReference>
<evidence type="ECO:0000256" key="4">
    <source>
        <dbReference type="ARBA" id="ARBA00022664"/>
    </source>
</evidence>
<keyword evidence="6 10" id="KW-0694">RNA-binding</keyword>